<dbReference type="Proteomes" id="UP000554482">
    <property type="component" value="Unassembled WGS sequence"/>
</dbReference>
<evidence type="ECO:0000313" key="2">
    <source>
        <dbReference type="Proteomes" id="UP000554482"/>
    </source>
</evidence>
<reference evidence="1 2" key="1">
    <citation type="submission" date="2020-06" db="EMBL/GenBank/DDBJ databases">
        <title>Transcriptomic and genomic resources for Thalictrum thalictroides and T. hernandezii: Facilitating candidate gene discovery in an emerging model plant lineage.</title>
        <authorList>
            <person name="Arias T."/>
            <person name="Riano-Pachon D.M."/>
            <person name="Di Stilio V.S."/>
        </authorList>
    </citation>
    <scope>NUCLEOTIDE SEQUENCE [LARGE SCALE GENOMIC DNA]</scope>
    <source>
        <strain evidence="2">cv. WT478/WT964</strain>
        <tissue evidence="1">Leaves</tissue>
    </source>
</reference>
<sequence>MVFKALWSNSSIDSFHYPFCGKYGRRGVLGDLRINTNGGKTRVALLSSRSDFGLSSYVRFLYPRGDQTPSLKGWQSSLGWTPKIHLSSHQL</sequence>
<gene>
    <name evidence="1" type="ORF">FRX31_032623</name>
</gene>
<dbReference type="EMBL" id="JABWDY010040920">
    <property type="protein sequence ID" value="KAF5177789.1"/>
    <property type="molecule type" value="Genomic_DNA"/>
</dbReference>
<keyword evidence="2" id="KW-1185">Reference proteome</keyword>
<accession>A0A7J6UYT9</accession>
<dbReference type="AlphaFoldDB" id="A0A7J6UYT9"/>
<organism evidence="1 2">
    <name type="scientific">Thalictrum thalictroides</name>
    <name type="common">Rue-anemone</name>
    <name type="synonym">Anemone thalictroides</name>
    <dbReference type="NCBI Taxonomy" id="46969"/>
    <lineage>
        <taxon>Eukaryota</taxon>
        <taxon>Viridiplantae</taxon>
        <taxon>Streptophyta</taxon>
        <taxon>Embryophyta</taxon>
        <taxon>Tracheophyta</taxon>
        <taxon>Spermatophyta</taxon>
        <taxon>Magnoliopsida</taxon>
        <taxon>Ranunculales</taxon>
        <taxon>Ranunculaceae</taxon>
        <taxon>Thalictroideae</taxon>
        <taxon>Thalictrum</taxon>
    </lineage>
</organism>
<proteinExistence type="predicted"/>
<evidence type="ECO:0000313" key="1">
    <source>
        <dbReference type="EMBL" id="KAF5177789.1"/>
    </source>
</evidence>
<comment type="caution">
    <text evidence="1">The sequence shown here is derived from an EMBL/GenBank/DDBJ whole genome shotgun (WGS) entry which is preliminary data.</text>
</comment>
<name>A0A7J6UYT9_THATH</name>
<protein>
    <submittedName>
        <fullName evidence="1">Uncharacterized protein</fullName>
    </submittedName>
</protein>